<accession>A0A1Y1UWQ3</accession>
<evidence type="ECO:0000256" key="1">
    <source>
        <dbReference type="ARBA" id="ARBA00022603"/>
    </source>
</evidence>
<feature type="region of interest" description="Disordered" evidence="3">
    <location>
        <begin position="29"/>
        <end position="48"/>
    </location>
</feature>
<reference evidence="5 6" key="1">
    <citation type="submission" date="2016-08" db="EMBL/GenBank/DDBJ databases">
        <title>Genomes of anaerobic fungi encode conserved fungal cellulosomes for biomass hydrolysis.</title>
        <authorList>
            <consortium name="DOE Joint Genome Institute"/>
            <person name="Haitjema C.H."/>
            <person name="Gilmore S.P."/>
            <person name="Henske J.K."/>
            <person name="Solomon K.V."/>
            <person name="De Groot R."/>
            <person name="Kuo A."/>
            <person name="Mondo S.J."/>
            <person name="Salamov A.A."/>
            <person name="Labutti K."/>
            <person name="Zhao Z."/>
            <person name="Chiniquy J."/>
            <person name="Barry K."/>
            <person name="Brewer H.M."/>
            <person name="Purvine S.O."/>
            <person name="Wright A.T."/>
            <person name="Boxma B."/>
            <person name="Van Alen T."/>
            <person name="Hackstein J.H."/>
            <person name="Baker S.E."/>
            <person name="Grigoriev I.V."/>
            <person name="O'Malley M.A."/>
        </authorList>
    </citation>
    <scope>NUCLEOTIDE SEQUENCE [LARGE SCALE GENOMIC DNA]</scope>
    <source>
        <strain evidence="6">finn</strain>
    </source>
</reference>
<dbReference type="STRING" id="1754191.A0A1Y1UWQ3"/>
<evidence type="ECO:0000256" key="2">
    <source>
        <dbReference type="ARBA" id="ARBA00022679"/>
    </source>
</evidence>
<dbReference type="FunFam" id="3.40.50.150:FF:000203">
    <property type="entry name" value="Alkylated DNA repair protein alkB 8"/>
    <property type="match status" value="1"/>
</dbReference>
<sequence length="275" mass="32378">MEKANIKRKSSEIEEEEIKENVNKKIDTTEKEKINDENKIGKSQEISEEEKKEEHFVHDVYEAIAPHFSDTRYKPWPVVDKFLNDLQPGLIGIDVGCGNGKYLGINKNVYIIGSDRCSNLIKICKERGYESLVADNLSLPYRSDSFDFAISIAVIHHFTTPERRREAIEEILRVLKKGCKVLIFVWAFEQDRKKYDEQDVLIPWHIPKKKYLNKKSLNKKDYTESEKSEHLVKYERYYHLFKKGELDDLVDQIKIGKVVETGYDRDNWYVIAERI</sequence>
<evidence type="ECO:0000256" key="3">
    <source>
        <dbReference type="SAM" id="MobiDB-lite"/>
    </source>
</evidence>
<organism evidence="5 6">
    <name type="scientific">Piromyces finnis</name>
    <dbReference type="NCBI Taxonomy" id="1754191"/>
    <lineage>
        <taxon>Eukaryota</taxon>
        <taxon>Fungi</taxon>
        <taxon>Fungi incertae sedis</taxon>
        <taxon>Chytridiomycota</taxon>
        <taxon>Chytridiomycota incertae sedis</taxon>
        <taxon>Neocallimastigomycetes</taxon>
        <taxon>Neocallimastigales</taxon>
        <taxon>Neocallimastigaceae</taxon>
        <taxon>Piromyces</taxon>
    </lineage>
</organism>
<dbReference type="GO" id="GO:0008757">
    <property type="term" value="F:S-adenosylmethionine-dependent methyltransferase activity"/>
    <property type="evidence" value="ECO:0007669"/>
    <property type="project" value="InterPro"/>
</dbReference>
<evidence type="ECO:0000313" key="5">
    <source>
        <dbReference type="EMBL" id="ORX42053.1"/>
    </source>
</evidence>
<dbReference type="Gene3D" id="3.40.50.150">
    <property type="entry name" value="Vaccinia Virus protein VP39"/>
    <property type="match status" value="1"/>
</dbReference>
<dbReference type="Proteomes" id="UP000193719">
    <property type="component" value="Unassembled WGS sequence"/>
</dbReference>
<keyword evidence="2 5" id="KW-0808">Transferase</keyword>
<feature type="region of interest" description="Disordered" evidence="3">
    <location>
        <begin position="1"/>
        <end position="22"/>
    </location>
</feature>
<evidence type="ECO:0000259" key="4">
    <source>
        <dbReference type="Pfam" id="PF08241"/>
    </source>
</evidence>
<dbReference type="GO" id="GO:0005634">
    <property type="term" value="C:nucleus"/>
    <property type="evidence" value="ECO:0007669"/>
    <property type="project" value="TreeGrafter"/>
</dbReference>
<dbReference type="GO" id="GO:0005737">
    <property type="term" value="C:cytoplasm"/>
    <property type="evidence" value="ECO:0007669"/>
    <property type="project" value="TreeGrafter"/>
</dbReference>
<dbReference type="EMBL" id="MCFH01000072">
    <property type="protein sequence ID" value="ORX42053.1"/>
    <property type="molecule type" value="Genomic_DNA"/>
</dbReference>
<evidence type="ECO:0000313" key="6">
    <source>
        <dbReference type="Proteomes" id="UP000193719"/>
    </source>
</evidence>
<dbReference type="GO" id="GO:0002098">
    <property type="term" value="P:tRNA wobble uridine modification"/>
    <property type="evidence" value="ECO:0007669"/>
    <property type="project" value="TreeGrafter"/>
</dbReference>
<dbReference type="Pfam" id="PF08241">
    <property type="entry name" value="Methyltransf_11"/>
    <property type="match status" value="1"/>
</dbReference>
<dbReference type="SUPFAM" id="SSF53335">
    <property type="entry name" value="S-adenosyl-L-methionine-dependent methyltransferases"/>
    <property type="match status" value="1"/>
</dbReference>
<dbReference type="InterPro" id="IPR029063">
    <property type="entry name" value="SAM-dependent_MTases_sf"/>
</dbReference>
<dbReference type="GO" id="GO:0000049">
    <property type="term" value="F:tRNA binding"/>
    <property type="evidence" value="ECO:0007669"/>
    <property type="project" value="TreeGrafter"/>
</dbReference>
<dbReference type="PANTHER" id="PTHR13069:SF21">
    <property type="entry name" value="ALKYLATED DNA REPAIR PROTEIN ALKB HOMOLOG 8"/>
    <property type="match status" value="1"/>
</dbReference>
<dbReference type="InterPro" id="IPR051422">
    <property type="entry name" value="AlkB_tRNA_MeTrf/Diox"/>
</dbReference>
<keyword evidence="6" id="KW-1185">Reference proteome</keyword>
<dbReference type="GO" id="GO:0106335">
    <property type="term" value="F:tRNA (5-carboxymethyluridine(34)-5-O)-methyltransferase activity"/>
    <property type="evidence" value="ECO:0007669"/>
    <property type="project" value="TreeGrafter"/>
</dbReference>
<dbReference type="InterPro" id="IPR013216">
    <property type="entry name" value="Methyltransf_11"/>
</dbReference>
<feature type="compositionally biased region" description="Basic and acidic residues" evidence="3">
    <location>
        <begin position="29"/>
        <end position="42"/>
    </location>
</feature>
<comment type="caution">
    <text evidence="5">The sequence shown here is derived from an EMBL/GenBank/DDBJ whole genome shotgun (WGS) entry which is preliminary data.</text>
</comment>
<proteinExistence type="predicted"/>
<gene>
    <name evidence="5" type="ORF">BCR36DRAFT_363137</name>
</gene>
<dbReference type="CDD" id="cd02440">
    <property type="entry name" value="AdoMet_MTases"/>
    <property type="match status" value="1"/>
</dbReference>
<dbReference type="GO" id="GO:0030488">
    <property type="term" value="P:tRNA methylation"/>
    <property type="evidence" value="ECO:0007669"/>
    <property type="project" value="TreeGrafter"/>
</dbReference>
<dbReference type="OrthoDB" id="271595at2759"/>
<keyword evidence="1 5" id="KW-0489">Methyltransferase</keyword>
<dbReference type="PANTHER" id="PTHR13069">
    <property type="entry name" value="ALKYLATED DNA REPAIR PROTEIN ALKB HOMOLOG 8"/>
    <property type="match status" value="1"/>
</dbReference>
<dbReference type="AlphaFoldDB" id="A0A1Y1UWQ3"/>
<protein>
    <submittedName>
        <fullName evidence="5">S-adenosyl-L-methionine-dependent methyltransferase</fullName>
    </submittedName>
</protein>
<feature type="domain" description="Methyltransferase type 11" evidence="4">
    <location>
        <begin position="93"/>
        <end position="182"/>
    </location>
</feature>
<name>A0A1Y1UWQ3_9FUNG</name>
<reference evidence="5 6" key="2">
    <citation type="submission" date="2016-08" db="EMBL/GenBank/DDBJ databases">
        <title>Pervasive Adenine N6-methylation of Active Genes in Fungi.</title>
        <authorList>
            <consortium name="DOE Joint Genome Institute"/>
            <person name="Mondo S.J."/>
            <person name="Dannebaum R.O."/>
            <person name="Kuo R.C."/>
            <person name="Labutti K."/>
            <person name="Haridas S."/>
            <person name="Kuo A."/>
            <person name="Salamov A."/>
            <person name="Ahrendt S.R."/>
            <person name="Lipzen A."/>
            <person name="Sullivan W."/>
            <person name="Andreopoulos W.B."/>
            <person name="Clum A."/>
            <person name="Lindquist E."/>
            <person name="Daum C."/>
            <person name="Ramamoorthy G.K."/>
            <person name="Gryganskyi A."/>
            <person name="Culley D."/>
            <person name="Magnuson J.K."/>
            <person name="James T.Y."/>
            <person name="O'Malley M.A."/>
            <person name="Stajich J.E."/>
            <person name="Spatafora J.W."/>
            <person name="Visel A."/>
            <person name="Grigoriev I.V."/>
        </authorList>
    </citation>
    <scope>NUCLEOTIDE SEQUENCE [LARGE SCALE GENOMIC DNA]</scope>
    <source>
        <strain evidence="6">finn</strain>
    </source>
</reference>
<feature type="compositionally biased region" description="Basic and acidic residues" evidence="3">
    <location>
        <begin position="1"/>
        <end position="12"/>
    </location>
</feature>